<evidence type="ECO:0008006" key="3">
    <source>
        <dbReference type="Google" id="ProtNLM"/>
    </source>
</evidence>
<sequence>MGSVFKGTIFDHSSTDLRKWFYAIHVFLNGKKGIIALQLQREIKVTYKCDWRILHKIREARGE</sequence>
<protein>
    <recommendedName>
        <fullName evidence="3">Transposase</fullName>
    </recommendedName>
</protein>
<reference evidence="1 2" key="1">
    <citation type="journal article" date="2013" name="PLoS ONE">
        <title>Bacterial endosymbiosis in a chordate host: long-term co-evolution and conservation of secondary metabolism.</title>
        <authorList>
            <person name="Kwan J.C."/>
            <person name="Schmidt E.W."/>
        </authorList>
    </citation>
    <scope>NUCLEOTIDE SEQUENCE [LARGE SCALE GENOMIC DNA]</scope>
    <source>
        <strain evidence="2">L6</strain>
    </source>
</reference>
<name>W2V0T6_9RICK</name>
<gene>
    <name evidence="1" type="ORF">P857_746</name>
</gene>
<dbReference type="PATRIC" id="fig|1401685.3.peg.881"/>
<evidence type="ECO:0000313" key="2">
    <source>
        <dbReference type="Proteomes" id="UP000018951"/>
    </source>
</evidence>
<evidence type="ECO:0000313" key="1">
    <source>
        <dbReference type="EMBL" id="ETO91252.1"/>
    </source>
</evidence>
<dbReference type="EMBL" id="AXCJ01000008">
    <property type="protein sequence ID" value="ETO91252.1"/>
    <property type="molecule type" value="Genomic_DNA"/>
</dbReference>
<comment type="caution">
    <text evidence="1">The sequence shown here is derived from an EMBL/GenBank/DDBJ whole genome shotgun (WGS) entry which is preliminary data.</text>
</comment>
<proteinExistence type="predicted"/>
<organism evidence="1 2">
    <name type="scientific">Candidatus Xenolissoclinum pacificiensis L6</name>
    <dbReference type="NCBI Taxonomy" id="1401685"/>
    <lineage>
        <taxon>Bacteria</taxon>
        <taxon>Pseudomonadati</taxon>
        <taxon>Pseudomonadota</taxon>
        <taxon>Alphaproteobacteria</taxon>
        <taxon>Rickettsiales</taxon>
        <taxon>Anaplasmataceae</taxon>
        <taxon>Candidatus Xenolissoclinum</taxon>
    </lineage>
</organism>
<dbReference type="STRING" id="1401685.P857_746"/>
<keyword evidence="2" id="KW-1185">Reference proteome</keyword>
<accession>W2V0T6</accession>
<dbReference type="AlphaFoldDB" id="W2V0T6"/>
<dbReference type="Proteomes" id="UP000018951">
    <property type="component" value="Unassembled WGS sequence"/>
</dbReference>